<dbReference type="InterPro" id="IPR036291">
    <property type="entry name" value="NAD(P)-bd_dom_sf"/>
</dbReference>
<dbReference type="Pfam" id="PF00389">
    <property type="entry name" value="2-Hacid_dh"/>
    <property type="match status" value="1"/>
</dbReference>
<dbReference type="KEGG" id="mmes:MMSR116_28305"/>
<evidence type="ECO:0000256" key="1">
    <source>
        <dbReference type="ARBA" id="ARBA00022857"/>
    </source>
</evidence>
<dbReference type="GO" id="GO:0005829">
    <property type="term" value="C:cytosol"/>
    <property type="evidence" value="ECO:0007669"/>
    <property type="project" value="TreeGrafter"/>
</dbReference>
<reference evidence="7 8" key="1">
    <citation type="journal article" date="2012" name="Genet. Mol. Biol.">
        <title>Analysis of 16S rRNA and mxaF genes revealing insights into Methylobacterium niche-specific plant association.</title>
        <authorList>
            <person name="Dourado M.N."/>
            <person name="Andreote F.D."/>
            <person name="Dini-Andreote F."/>
            <person name="Conti R."/>
            <person name="Araujo J.M."/>
            <person name="Araujo W.L."/>
        </authorList>
    </citation>
    <scope>NUCLEOTIDE SEQUENCE [LARGE SCALE GENOMIC DNA]</scope>
    <source>
        <strain evidence="7 8">SR1.6/6</strain>
    </source>
</reference>
<evidence type="ECO:0000313" key="8">
    <source>
        <dbReference type="Proteomes" id="UP000012488"/>
    </source>
</evidence>
<evidence type="ECO:0000313" key="7">
    <source>
        <dbReference type="EMBL" id="QGY05364.1"/>
    </source>
</evidence>
<evidence type="ECO:0000256" key="3">
    <source>
        <dbReference type="ARBA" id="ARBA00023027"/>
    </source>
</evidence>
<dbReference type="SUPFAM" id="SSF51735">
    <property type="entry name" value="NAD(P)-binding Rossmann-fold domains"/>
    <property type="match status" value="1"/>
</dbReference>
<dbReference type="InterPro" id="IPR029752">
    <property type="entry name" value="D-isomer_DH_CS1"/>
</dbReference>
<dbReference type="RefSeq" id="WP_010684186.1">
    <property type="nucleotide sequence ID" value="NZ_CP043538.1"/>
</dbReference>
<evidence type="ECO:0000259" key="6">
    <source>
        <dbReference type="Pfam" id="PF02826"/>
    </source>
</evidence>
<dbReference type="FunFam" id="3.40.50.720:FF:000213">
    <property type="entry name" value="Putative 2-hydroxyacid dehydrogenase"/>
    <property type="match status" value="1"/>
</dbReference>
<dbReference type="GO" id="GO:0051287">
    <property type="term" value="F:NAD binding"/>
    <property type="evidence" value="ECO:0007669"/>
    <property type="project" value="InterPro"/>
</dbReference>
<dbReference type="InterPro" id="IPR006140">
    <property type="entry name" value="D-isomer_DH_NAD-bd"/>
</dbReference>
<feature type="domain" description="D-isomer specific 2-hydroxyacid dehydrogenase catalytic" evidence="5">
    <location>
        <begin position="25"/>
        <end position="322"/>
    </location>
</feature>
<dbReference type="EMBL" id="CP043538">
    <property type="protein sequence ID" value="QGY05364.1"/>
    <property type="molecule type" value="Genomic_DNA"/>
</dbReference>
<evidence type="ECO:0000256" key="4">
    <source>
        <dbReference type="RuleBase" id="RU003719"/>
    </source>
</evidence>
<dbReference type="PROSITE" id="PS00065">
    <property type="entry name" value="D_2_HYDROXYACID_DH_1"/>
    <property type="match status" value="1"/>
</dbReference>
<dbReference type="GO" id="GO:0016618">
    <property type="term" value="F:hydroxypyruvate reductase [NAD(P)H] activity"/>
    <property type="evidence" value="ECO:0007669"/>
    <property type="project" value="TreeGrafter"/>
</dbReference>
<keyword evidence="2 4" id="KW-0560">Oxidoreductase</keyword>
<dbReference type="GO" id="GO:0030267">
    <property type="term" value="F:glyoxylate reductase (NADPH) activity"/>
    <property type="evidence" value="ECO:0007669"/>
    <property type="project" value="TreeGrafter"/>
</dbReference>
<protein>
    <submittedName>
        <fullName evidence="7">2-hydroxyacid dehydrogenase</fullName>
    </submittedName>
</protein>
<keyword evidence="1" id="KW-0521">NADP</keyword>
<gene>
    <name evidence="7" type="ORF">MMSR116_28305</name>
</gene>
<comment type="similarity">
    <text evidence="4">Belongs to the D-isomer specific 2-hydroxyacid dehydrogenase family.</text>
</comment>
<dbReference type="OrthoDB" id="9793626at2"/>
<dbReference type="InterPro" id="IPR050223">
    <property type="entry name" value="D-isomer_2-hydroxyacid_DH"/>
</dbReference>
<name>A0A6B9FY40_9HYPH</name>
<dbReference type="Gene3D" id="3.40.50.720">
    <property type="entry name" value="NAD(P)-binding Rossmann-like Domain"/>
    <property type="match status" value="2"/>
</dbReference>
<reference evidence="7 8" key="2">
    <citation type="journal article" date="2013" name="Genome Announc.">
        <title>Draft Genome Sequence of Methylobacterium mesophilicum Strain SR1.6/6, Isolated from Citrus sinensis.</title>
        <authorList>
            <person name="Marinho Almeida D."/>
            <person name="Dini-Andreote F."/>
            <person name="Camargo Neves A.A."/>
            <person name="Juca Ramos R.T."/>
            <person name="Andreote F.D."/>
            <person name="Carneiro A.R."/>
            <person name="Oliveira de Souza Lima A."/>
            <person name="Caracciolo Gomes de Sa P.H."/>
            <person name="Ribeiro Barbosa M.S."/>
            <person name="Araujo W.L."/>
            <person name="Silva A."/>
        </authorList>
    </citation>
    <scope>NUCLEOTIDE SEQUENCE [LARGE SCALE GENOMIC DNA]</scope>
    <source>
        <strain evidence="7 8">SR1.6/6</strain>
    </source>
</reference>
<dbReference type="PANTHER" id="PTHR10996">
    <property type="entry name" value="2-HYDROXYACID DEHYDROGENASE-RELATED"/>
    <property type="match status" value="1"/>
</dbReference>
<keyword evidence="3" id="KW-0520">NAD</keyword>
<accession>A0A6B9FY40</accession>
<feature type="domain" description="D-isomer specific 2-hydroxyacid dehydrogenase NAD-binding" evidence="6">
    <location>
        <begin position="121"/>
        <end position="292"/>
    </location>
</feature>
<dbReference type="CDD" id="cd12156">
    <property type="entry name" value="HPPR"/>
    <property type="match status" value="1"/>
</dbReference>
<dbReference type="PANTHER" id="PTHR10996:SF178">
    <property type="entry name" value="2-HYDROXYACID DEHYDROGENASE YGL185C-RELATED"/>
    <property type="match status" value="1"/>
</dbReference>
<dbReference type="AlphaFoldDB" id="A0A6B9FY40"/>
<organism evidence="7 8">
    <name type="scientific">Methylobacterium mesophilicum SR1.6/6</name>
    <dbReference type="NCBI Taxonomy" id="908290"/>
    <lineage>
        <taxon>Bacteria</taxon>
        <taxon>Pseudomonadati</taxon>
        <taxon>Pseudomonadota</taxon>
        <taxon>Alphaproteobacteria</taxon>
        <taxon>Hyphomicrobiales</taxon>
        <taxon>Methylobacteriaceae</taxon>
        <taxon>Methylobacterium</taxon>
    </lineage>
</organism>
<evidence type="ECO:0000256" key="2">
    <source>
        <dbReference type="ARBA" id="ARBA00023002"/>
    </source>
</evidence>
<dbReference type="SUPFAM" id="SSF52283">
    <property type="entry name" value="Formate/glycerate dehydrogenase catalytic domain-like"/>
    <property type="match status" value="1"/>
</dbReference>
<dbReference type="InterPro" id="IPR006139">
    <property type="entry name" value="D-isomer_2_OHA_DH_cat_dom"/>
</dbReference>
<proteinExistence type="inferred from homology"/>
<sequence length="327" mass="33432">MRAPSSSPVGSDAPKPEVLLAIDLAPFALDRLRTQCIVHQAVTPEARAEVAARAGGHIRAIITNGTTSIPAALIDRLPDLGIICAQGVGYEGVDLAAARARGIVVTHGTGTNADCVADHALALFLAVLRDIPRFDAAVRAGRWREGGTARPGAHGKRAAILGLGGIGSRIARRCAGFDMAVRYHNRRPVPDVPWAYASNLGELCAWADVLFVALPGGATTRHCVGRAALAALGPSGFLVNVGRGSVVDTDALVEALTAGGLAGAGLDVIEGEPEVPAALRALPNVVLSPHIAGRSPETMEATIGQVVGNLAAFFAGAPVLSPIPDLA</sequence>
<dbReference type="Proteomes" id="UP000012488">
    <property type="component" value="Chromosome"/>
</dbReference>
<dbReference type="Pfam" id="PF02826">
    <property type="entry name" value="2-Hacid_dh_C"/>
    <property type="match status" value="1"/>
</dbReference>
<evidence type="ECO:0000259" key="5">
    <source>
        <dbReference type="Pfam" id="PF00389"/>
    </source>
</evidence>